<gene>
    <name evidence="2" type="ORF">H2O73_14710</name>
</gene>
<accession>A0A7W2IV15</accession>
<name>A0A7W2IV15_9VIBR</name>
<sequence length="203" mass="22075">MATHPAVSSVKGFTVIEFIVSAAIGGVALGIIGSIFISAQNVAHQKSQQLNLLQSLTSTFQTIEEDIQRAGFDSAQGQSLTLSGATSVITQNGGSEFGMAYYRQMVDNKNYRSLRYYLNDGKLILCEQGVLVKSEIKALTDIASCRSLLDQNIVQVTSFALSSTPLINTNATSAIWHLSISAHTVDNAYQRQLAVDIKQRNWQ</sequence>
<protein>
    <recommendedName>
        <fullName evidence="4">Pilus assembly protein PilW</fullName>
    </recommendedName>
</protein>
<evidence type="ECO:0000313" key="3">
    <source>
        <dbReference type="Proteomes" id="UP000571701"/>
    </source>
</evidence>
<dbReference type="RefSeq" id="WP_182109624.1">
    <property type="nucleotide sequence ID" value="NZ_JACFYF010000010.1"/>
</dbReference>
<evidence type="ECO:0008006" key="4">
    <source>
        <dbReference type="Google" id="ProtNLM"/>
    </source>
</evidence>
<keyword evidence="1" id="KW-1133">Transmembrane helix</keyword>
<evidence type="ECO:0000256" key="1">
    <source>
        <dbReference type="SAM" id="Phobius"/>
    </source>
</evidence>
<keyword evidence="1" id="KW-0472">Membrane</keyword>
<proteinExistence type="predicted"/>
<dbReference type="Proteomes" id="UP000571701">
    <property type="component" value="Unassembled WGS sequence"/>
</dbReference>
<dbReference type="AlphaFoldDB" id="A0A7W2IV15"/>
<dbReference type="EMBL" id="JACFYF010000010">
    <property type="protein sequence ID" value="MBA5763612.1"/>
    <property type="molecule type" value="Genomic_DNA"/>
</dbReference>
<reference evidence="2 3" key="1">
    <citation type="submission" date="2020-07" db="EMBL/GenBank/DDBJ databases">
        <title>Vibrio marinisediminis sp. nov., isolated from marine sediment.</title>
        <authorList>
            <person name="Ji X."/>
        </authorList>
    </citation>
    <scope>NUCLEOTIDE SEQUENCE [LARGE SCALE GENOMIC DNA]</scope>
    <source>
        <strain evidence="2 3">404</strain>
    </source>
</reference>
<organism evidence="2 3">
    <name type="scientific">Vibrio marinisediminis</name>
    <dbReference type="NCBI Taxonomy" id="2758441"/>
    <lineage>
        <taxon>Bacteria</taxon>
        <taxon>Pseudomonadati</taxon>
        <taxon>Pseudomonadota</taxon>
        <taxon>Gammaproteobacteria</taxon>
        <taxon>Vibrionales</taxon>
        <taxon>Vibrionaceae</taxon>
        <taxon>Vibrio</taxon>
    </lineage>
</organism>
<evidence type="ECO:0000313" key="2">
    <source>
        <dbReference type="EMBL" id="MBA5763612.1"/>
    </source>
</evidence>
<feature type="transmembrane region" description="Helical" evidence="1">
    <location>
        <begin position="12"/>
        <end position="37"/>
    </location>
</feature>
<keyword evidence="3" id="KW-1185">Reference proteome</keyword>
<keyword evidence="1" id="KW-0812">Transmembrane</keyword>
<comment type="caution">
    <text evidence="2">The sequence shown here is derived from an EMBL/GenBank/DDBJ whole genome shotgun (WGS) entry which is preliminary data.</text>
</comment>